<sequence length="87" mass="9231">MSDGCKGPGAWAGRRDCSRFSPNTQAGEGRTRAGAGARPGHGGRSRLRAGAPGHPTAKPYVTQGFPCDGAIQPERQWGNRLRHITHI</sequence>
<accession>A0ABM9NL41</accession>
<keyword evidence="3" id="KW-1185">Reference proteome</keyword>
<proteinExistence type="predicted"/>
<reference evidence="2 3" key="1">
    <citation type="submission" date="2024-04" db="EMBL/GenBank/DDBJ databases">
        <authorList>
            <person name="Cremers G."/>
        </authorList>
    </citation>
    <scope>NUCLEOTIDE SEQUENCE [LARGE SCALE GENOMIC DNA]</scope>
    <source>
        <strain evidence="2">MeCH1-AG</strain>
    </source>
</reference>
<organism evidence="2 3">
    <name type="scientific">Candidatus Methylocalor cossyra</name>
    <dbReference type="NCBI Taxonomy" id="3108543"/>
    <lineage>
        <taxon>Bacteria</taxon>
        <taxon>Pseudomonadati</taxon>
        <taxon>Pseudomonadota</taxon>
        <taxon>Gammaproteobacteria</taxon>
        <taxon>Methylococcales</taxon>
        <taxon>Methylococcaceae</taxon>
        <taxon>Candidatus Methylocalor</taxon>
    </lineage>
</organism>
<evidence type="ECO:0000256" key="1">
    <source>
        <dbReference type="SAM" id="MobiDB-lite"/>
    </source>
</evidence>
<dbReference type="EMBL" id="OZ026884">
    <property type="protein sequence ID" value="CAL1241358.1"/>
    <property type="molecule type" value="Genomic_DNA"/>
</dbReference>
<feature type="region of interest" description="Disordered" evidence="1">
    <location>
        <begin position="1"/>
        <end position="56"/>
    </location>
</feature>
<evidence type="ECO:0000313" key="2">
    <source>
        <dbReference type="EMBL" id="CAL1241358.1"/>
    </source>
</evidence>
<protein>
    <submittedName>
        <fullName evidence="2">Uncharacterized protein</fullName>
    </submittedName>
</protein>
<gene>
    <name evidence="2" type="ORF">MECH1_V1_2582</name>
</gene>
<feature type="compositionally biased region" description="Low complexity" evidence="1">
    <location>
        <begin position="26"/>
        <end position="36"/>
    </location>
</feature>
<dbReference type="Proteomes" id="UP001497493">
    <property type="component" value="Chromosome"/>
</dbReference>
<evidence type="ECO:0000313" key="3">
    <source>
        <dbReference type="Proteomes" id="UP001497493"/>
    </source>
</evidence>
<name>A0ABM9NL41_9GAMM</name>